<dbReference type="InterPro" id="IPR010852">
    <property type="entry name" value="ABATE"/>
</dbReference>
<dbReference type="OrthoDB" id="123307at2"/>
<sequence length="167" mass="18132">MAGAPRVLPEYLAPVLEFVNSMDVEEGTDQLTDAAALASWLGVASATAAEFRLALELRTALRALALGNHAPAPEPDVRCFDRLPFTATTGAEFAPRATAPATRALTQLVIGYARAQAAGEWQRLRICPGDNCYWAFWDSSPRGARRWCSMRVCGNRAKARAYAARPH</sequence>
<dbReference type="SUPFAM" id="SSF160904">
    <property type="entry name" value="Jann2411-like"/>
    <property type="match status" value="1"/>
</dbReference>
<feature type="domain" description="Zinc finger CGNR" evidence="1">
    <location>
        <begin position="123"/>
        <end position="165"/>
    </location>
</feature>
<dbReference type="Pfam" id="PF07336">
    <property type="entry name" value="ABATE"/>
    <property type="match status" value="1"/>
</dbReference>
<dbReference type="Gene3D" id="1.10.3300.10">
    <property type="entry name" value="Jann2411-like domain"/>
    <property type="match status" value="1"/>
</dbReference>
<gene>
    <name evidence="2" type="ORF">A4R43_25365</name>
</gene>
<evidence type="ECO:0000313" key="3">
    <source>
        <dbReference type="Proteomes" id="UP000250434"/>
    </source>
</evidence>
<dbReference type="Proteomes" id="UP000250434">
    <property type="component" value="Chromosome"/>
</dbReference>
<dbReference type="Pfam" id="PF11706">
    <property type="entry name" value="zf-CGNR"/>
    <property type="match status" value="1"/>
</dbReference>
<evidence type="ECO:0000259" key="1">
    <source>
        <dbReference type="Pfam" id="PF11706"/>
    </source>
</evidence>
<protein>
    <recommendedName>
        <fullName evidence="1">Zinc finger CGNR domain-containing protein</fullName>
    </recommendedName>
</protein>
<evidence type="ECO:0000313" key="2">
    <source>
        <dbReference type="EMBL" id="AXB45406.1"/>
    </source>
</evidence>
<dbReference type="PANTHER" id="PTHR35525:SF3">
    <property type="entry name" value="BLL6575 PROTEIN"/>
    <property type="match status" value="1"/>
</dbReference>
<proteinExistence type="predicted"/>
<dbReference type="InterPro" id="IPR021005">
    <property type="entry name" value="Znf_CGNR"/>
</dbReference>
<organism evidence="2 3">
    <name type="scientific">Amycolatopsis albispora</name>
    <dbReference type="NCBI Taxonomy" id="1804986"/>
    <lineage>
        <taxon>Bacteria</taxon>
        <taxon>Bacillati</taxon>
        <taxon>Actinomycetota</taxon>
        <taxon>Actinomycetes</taxon>
        <taxon>Pseudonocardiales</taxon>
        <taxon>Pseudonocardiaceae</taxon>
        <taxon>Amycolatopsis</taxon>
    </lineage>
</organism>
<dbReference type="RefSeq" id="WP_113694642.1">
    <property type="nucleotide sequence ID" value="NZ_CP015163.1"/>
</dbReference>
<dbReference type="EMBL" id="CP015163">
    <property type="protein sequence ID" value="AXB45406.1"/>
    <property type="molecule type" value="Genomic_DNA"/>
</dbReference>
<dbReference type="PANTHER" id="PTHR35525">
    <property type="entry name" value="BLL6575 PROTEIN"/>
    <property type="match status" value="1"/>
</dbReference>
<reference evidence="2 3" key="1">
    <citation type="submission" date="2016-04" db="EMBL/GenBank/DDBJ databases">
        <title>Complete genome sequence and analysis of deep-sea sediment isolate, Amycolatopsis sp. WP1.</title>
        <authorList>
            <person name="Wang H."/>
            <person name="Chen S."/>
            <person name="Wu Q."/>
        </authorList>
    </citation>
    <scope>NUCLEOTIDE SEQUENCE [LARGE SCALE GENOMIC DNA]</scope>
    <source>
        <strain evidence="2 3">WP1</strain>
    </source>
</reference>
<dbReference type="InterPro" id="IPR023286">
    <property type="entry name" value="ABATE_dom_sf"/>
</dbReference>
<keyword evidence="3" id="KW-1185">Reference proteome</keyword>
<dbReference type="KEGG" id="aab:A4R43_25365"/>
<name>A0A344LBI2_9PSEU</name>
<dbReference type="AlphaFoldDB" id="A0A344LBI2"/>
<accession>A0A344LBI2</accession>